<protein>
    <recommendedName>
        <fullName evidence="10">Cytochrome b-c1 complex subunit 2, mitochondrial</fullName>
    </recommendedName>
    <alternativeName>
        <fullName evidence="11">Core protein II</fullName>
    </alternativeName>
</protein>
<evidence type="ECO:0000256" key="3">
    <source>
        <dbReference type="ARBA" id="ARBA00022660"/>
    </source>
</evidence>
<comment type="subcellular location">
    <subcellularLocation>
        <location evidence="1">Mitochondrion inner membrane</location>
        <topology evidence="1">Peripheral membrane protein</topology>
        <orientation evidence="1">Matrix side</orientation>
    </subcellularLocation>
</comment>
<organism evidence="14 15">
    <name type="scientific">Clohesyomyces aquaticus</name>
    <dbReference type="NCBI Taxonomy" id="1231657"/>
    <lineage>
        <taxon>Eukaryota</taxon>
        <taxon>Fungi</taxon>
        <taxon>Dikarya</taxon>
        <taxon>Ascomycota</taxon>
        <taxon>Pezizomycotina</taxon>
        <taxon>Dothideomycetes</taxon>
        <taxon>Pleosporomycetidae</taxon>
        <taxon>Pleosporales</taxon>
        <taxon>Lindgomycetaceae</taxon>
        <taxon>Clohesyomyces</taxon>
    </lineage>
</organism>
<feature type="domain" description="Peptidase M16 C-terminal" evidence="13">
    <location>
        <begin position="200"/>
        <end position="378"/>
    </location>
</feature>
<dbReference type="STRING" id="1231657.A0A1Y2A0A9"/>
<dbReference type="InterPro" id="IPR011765">
    <property type="entry name" value="Pept_M16_N"/>
</dbReference>
<evidence type="ECO:0000313" key="15">
    <source>
        <dbReference type="Proteomes" id="UP000193144"/>
    </source>
</evidence>
<evidence type="ECO:0000256" key="2">
    <source>
        <dbReference type="ARBA" id="ARBA00022448"/>
    </source>
</evidence>
<dbReference type="AlphaFoldDB" id="A0A1Y2A0A9"/>
<dbReference type="Gene3D" id="3.30.830.10">
    <property type="entry name" value="Metalloenzyme, LuxS/M16 peptidase-like"/>
    <property type="match status" value="2"/>
</dbReference>
<dbReference type="GO" id="GO:0046872">
    <property type="term" value="F:metal ion binding"/>
    <property type="evidence" value="ECO:0007669"/>
    <property type="project" value="InterPro"/>
</dbReference>
<dbReference type="Pfam" id="PF00675">
    <property type="entry name" value="Peptidase_M16"/>
    <property type="match status" value="1"/>
</dbReference>
<keyword evidence="8" id="KW-0472">Membrane</keyword>
<keyword evidence="5" id="KW-0809">Transit peptide</keyword>
<keyword evidence="6" id="KW-0249">Electron transport</keyword>
<dbReference type="FunFam" id="3.30.830.10:FF:000039">
    <property type="entry name" value="Ubiquinol-cytochrome c reductase core subunit 2"/>
    <property type="match status" value="1"/>
</dbReference>
<proteinExistence type="inferred from homology"/>
<keyword evidence="4" id="KW-0999">Mitochondrion inner membrane</keyword>
<evidence type="ECO:0000256" key="4">
    <source>
        <dbReference type="ARBA" id="ARBA00022792"/>
    </source>
</evidence>
<dbReference type="InterPro" id="IPR011249">
    <property type="entry name" value="Metalloenz_LuxS/M16"/>
</dbReference>
<evidence type="ECO:0000259" key="13">
    <source>
        <dbReference type="Pfam" id="PF05193"/>
    </source>
</evidence>
<evidence type="ECO:0000256" key="8">
    <source>
        <dbReference type="ARBA" id="ARBA00023136"/>
    </source>
</evidence>
<dbReference type="PANTHER" id="PTHR11851">
    <property type="entry name" value="METALLOPROTEASE"/>
    <property type="match status" value="1"/>
</dbReference>
<evidence type="ECO:0000256" key="1">
    <source>
        <dbReference type="ARBA" id="ARBA00004443"/>
    </source>
</evidence>
<accession>A0A1Y2A0A9</accession>
<evidence type="ECO:0000313" key="14">
    <source>
        <dbReference type="EMBL" id="ORY15465.1"/>
    </source>
</evidence>
<keyword evidence="7" id="KW-0496">Mitochondrion</keyword>
<feature type="domain" description="Peptidase M16 N-terminal" evidence="12">
    <location>
        <begin position="51"/>
        <end position="177"/>
    </location>
</feature>
<evidence type="ECO:0000256" key="9">
    <source>
        <dbReference type="ARBA" id="ARBA00038146"/>
    </source>
</evidence>
<dbReference type="GO" id="GO:0005743">
    <property type="term" value="C:mitochondrial inner membrane"/>
    <property type="evidence" value="ECO:0007669"/>
    <property type="project" value="UniProtKB-SubCell"/>
</dbReference>
<dbReference type="InterPro" id="IPR007863">
    <property type="entry name" value="Peptidase_M16_C"/>
</dbReference>
<evidence type="ECO:0000256" key="11">
    <source>
        <dbReference type="ARBA" id="ARBA00041372"/>
    </source>
</evidence>
<dbReference type="OrthoDB" id="6369905at2759"/>
<evidence type="ECO:0000256" key="5">
    <source>
        <dbReference type="ARBA" id="ARBA00022946"/>
    </source>
</evidence>
<keyword evidence="15" id="KW-1185">Reference proteome</keyword>
<evidence type="ECO:0000256" key="7">
    <source>
        <dbReference type="ARBA" id="ARBA00023128"/>
    </source>
</evidence>
<dbReference type="SUPFAM" id="SSF63411">
    <property type="entry name" value="LuxS/MPP-like metallohydrolase"/>
    <property type="match status" value="2"/>
</dbReference>
<keyword evidence="3" id="KW-0679">Respiratory chain</keyword>
<comment type="similarity">
    <text evidence="9">Belongs to the peptidase M16 family. UQCRC2/QCR2 subfamily.</text>
</comment>
<dbReference type="Pfam" id="PF05193">
    <property type="entry name" value="Peptidase_M16_C"/>
    <property type="match status" value="1"/>
</dbReference>
<dbReference type="InterPro" id="IPR050361">
    <property type="entry name" value="MPP/UQCRC_Complex"/>
</dbReference>
<sequence length="458" mass="48755">MFPRSTVCRGAQRAVRRQAAHPVQRRGLAAPASGSFQYQAGEAKGVRFASRDFTGPTTTLALVSKAGTRFQPLPGLTEGLANFAFRSTDRRSTLRIVRESELLGAELKAYHTRENLVLEAKFLRDDLPYFVELLGEVASSTKYTPWAYNEEVVPLIHMAHKKFLASPLDMAINSAHSLAFHRGLGTPTASSSITPYTKYLSPETIAGYAQYAFAKPNFAVVANGAENADLSKWVDQFFNDTPASFEGYIPGGEASKYFGGEERIAHDGGNAMVLAFPGSSAFTGKHYKPELAVLGSLLGGQSSIKWSPGFSLLASAAATPSTHVKTTSASYSDAGLIYTTITGSAANVGKTAMAAVATIKKVAAGEITKEQIQKAKAAAKFAELERGQDILHGLELTGSGLVHGSKAYQMDEVAKAIDGVTDAKVKEAAKSLLDNKASVSAVGDLFLLPYAEDMGLKV</sequence>
<evidence type="ECO:0000259" key="12">
    <source>
        <dbReference type="Pfam" id="PF00675"/>
    </source>
</evidence>
<reference evidence="14 15" key="1">
    <citation type="submission" date="2016-07" db="EMBL/GenBank/DDBJ databases">
        <title>Pervasive Adenine N6-methylation of Active Genes in Fungi.</title>
        <authorList>
            <consortium name="DOE Joint Genome Institute"/>
            <person name="Mondo S.J."/>
            <person name="Dannebaum R.O."/>
            <person name="Kuo R.C."/>
            <person name="Labutti K."/>
            <person name="Haridas S."/>
            <person name="Kuo A."/>
            <person name="Salamov A."/>
            <person name="Ahrendt S.R."/>
            <person name="Lipzen A."/>
            <person name="Sullivan W."/>
            <person name="Andreopoulos W.B."/>
            <person name="Clum A."/>
            <person name="Lindquist E."/>
            <person name="Daum C."/>
            <person name="Ramamoorthy G.K."/>
            <person name="Gryganskyi A."/>
            <person name="Culley D."/>
            <person name="Magnuson J.K."/>
            <person name="James T.Y."/>
            <person name="O'Malley M.A."/>
            <person name="Stajich J.E."/>
            <person name="Spatafora J.W."/>
            <person name="Visel A."/>
            <person name="Grigoriev I.V."/>
        </authorList>
    </citation>
    <scope>NUCLEOTIDE SEQUENCE [LARGE SCALE GENOMIC DNA]</scope>
    <source>
        <strain evidence="14 15">CBS 115471</strain>
    </source>
</reference>
<dbReference type="PANTHER" id="PTHR11851:SF209">
    <property type="entry name" value="CYTOCHROME B-C1 COMPLEX SUBUNIT 2, MITOCHONDRIAL"/>
    <property type="match status" value="1"/>
</dbReference>
<evidence type="ECO:0000256" key="6">
    <source>
        <dbReference type="ARBA" id="ARBA00022982"/>
    </source>
</evidence>
<dbReference type="Proteomes" id="UP000193144">
    <property type="component" value="Unassembled WGS sequence"/>
</dbReference>
<keyword evidence="2" id="KW-0813">Transport</keyword>
<dbReference type="EMBL" id="MCFA01000025">
    <property type="protein sequence ID" value="ORY15465.1"/>
    <property type="molecule type" value="Genomic_DNA"/>
</dbReference>
<evidence type="ECO:0000256" key="10">
    <source>
        <dbReference type="ARBA" id="ARBA00040751"/>
    </source>
</evidence>
<name>A0A1Y2A0A9_9PLEO</name>
<comment type="caution">
    <text evidence="14">The sequence shown here is derived from an EMBL/GenBank/DDBJ whole genome shotgun (WGS) entry which is preliminary data.</text>
</comment>
<gene>
    <name evidence="14" type="ORF">BCR34DRAFT_585106</name>
</gene>